<dbReference type="Gene3D" id="1.10.1660.10">
    <property type="match status" value="1"/>
</dbReference>
<dbReference type="SUPFAM" id="SSF46955">
    <property type="entry name" value="Putative DNA-binding domain"/>
    <property type="match status" value="1"/>
</dbReference>
<reference evidence="2 3" key="1">
    <citation type="submission" date="2019-03" db="EMBL/GenBank/DDBJ databases">
        <authorList>
            <person name="Kox A.R. M."/>
        </authorList>
    </citation>
    <scope>NUCLEOTIDE SEQUENCE [LARGE SCALE GENOMIC DNA]</scope>
    <source>
        <strain evidence="2">MTUNDRAET4 annotated genome</strain>
        <plasmid evidence="3">3</plasmid>
    </source>
</reference>
<geneLocation type="plasmid" evidence="2 3">
    <name>3</name>
</geneLocation>
<protein>
    <submittedName>
        <fullName evidence="2">Plasmid partitioning protein RepA</fullName>
    </submittedName>
</protein>
<dbReference type="CDD" id="cd02042">
    <property type="entry name" value="ParAB_family"/>
    <property type="match status" value="1"/>
</dbReference>
<dbReference type="InterPro" id="IPR050678">
    <property type="entry name" value="DNA_Partitioning_ATPase"/>
</dbReference>
<dbReference type="InterPro" id="IPR009061">
    <property type="entry name" value="DNA-bd_dom_put_sf"/>
</dbReference>
<dbReference type="EMBL" id="LR536452">
    <property type="protein sequence ID" value="VFU17444.1"/>
    <property type="molecule type" value="Genomic_DNA"/>
</dbReference>
<organism evidence="2 3">
    <name type="scientific">Methylocella tundrae</name>
    <dbReference type="NCBI Taxonomy" id="227605"/>
    <lineage>
        <taxon>Bacteria</taxon>
        <taxon>Pseudomonadati</taxon>
        <taxon>Pseudomonadota</taxon>
        <taxon>Alphaproteobacteria</taxon>
        <taxon>Hyphomicrobiales</taxon>
        <taxon>Beijerinckiaceae</taxon>
        <taxon>Methylocella</taxon>
    </lineage>
</organism>
<dbReference type="SUPFAM" id="SSF52540">
    <property type="entry name" value="P-loop containing nucleoside triphosphate hydrolases"/>
    <property type="match status" value="1"/>
</dbReference>
<accession>A0A4U8Z7H7</accession>
<gene>
    <name evidence="2" type="primary">repA</name>
    <name evidence="2" type="ORF">MTUNDRAET4_0036</name>
</gene>
<name>A0A4U8Z7H7_METTU</name>
<proteinExistence type="predicted"/>
<sequence length="370" mass="41496">MYPPRAQKHLRHFMTNEVSKLTSVPESTLRTMSIEGKGPTPARLDNNHRSYTLKQINELRALFAAQRPSEALRFLPHRRKGEHLQILAVANFKGGSAKTTTSLHLSHYLALHGYRVLVIDLDPQASLSAMFGAQPEIDVGENETIYATLRYDNKRKPIRDVVRKTYFPGIDLIPGNIEVMEYEHETPRILASKHQHSGGAFFERLRLAISEVDSDYDVVILDTPPSLGFLTLGAIYSATSMLVTIHPAMLDVASMSQFLLMMGDLITVIRDAGATIRQDFFRYLITRHNPNDQPQTEVITMLRHMFGTDVLVPTAIDSTAIEAAGLAKRSLYELEAGQVGRDTFRRARESMDAVNDRIIGLISESWGRPA</sequence>
<dbReference type="InterPro" id="IPR025669">
    <property type="entry name" value="AAA_dom"/>
</dbReference>
<dbReference type="Proteomes" id="UP000294360">
    <property type="component" value="Plasmid 3"/>
</dbReference>
<dbReference type="PANTHER" id="PTHR13696">
    <property type="entry name" value="P-LOOP CONTAINING NUCLEOSIDE TRIPHOSPHATE HYDROLASE"/>
    <property type="match status" value="1"/>
</dbReference>
<dbReference type="InterPro" id="IPR027417">
    <property type="entry name" value="P-loop_NTPase"/>
</dbReference>
<evidence type="ECO:0000313" key="2">
    <source>
        <dbReference type="EMBL" id="VFU17444.1"/>
    </source>
</evidence>
<keyword evidence="2" id="KW-0614">Plasmid</keyword>
<dbReference type="KEGG" id="mtun:MTUNDRAET4_0036.2"/>
<dbReference type="Pfam" id="PF13614">
    <property type="entry name" value="AAA_31"/>
    <property type="match status" value="1"/>
</dbReference>
<feature type="domain" description="AAA" evidence="1">
    <location>
        <begin position="85"/>
        <end position="265"/>
    </location>
</feature>
<dbReference type="PANTHER" id="PTHR13696:SF52">
    <property type="entry name" value="PARA FAMILY PROTEIN CT_582"/>
    <property type="match status" value="1"/>
</dbReference>
<dbReference type="NCBIfam" id="NF010443">
    <property type="entry name" value="PRK13869.1"/>
    <property type="match status" value="1"/>
</dbReference>
<evidence type="ECO:0000259" key="1">
    <source>
        <dbReference type="Pfam" id="PF13614"/>
    </source>
</evidence>
<dbReference type="InterPro" id="IPR017818">
    <property type="entry name" value="Plasmid_partition_RepA"/>
</dbReference>
<dbReference type="AlphaFoldDB" id="A0A4U8Z7H7"/>
<evidence type="ECO:0000313" key="3">
    <source>
        <dbReference type="Proteomes" id="UP000294360"/>
    </source>
</evidence>
<dbReference type="NCBIfam" id="TIGR03453">
    <property type="entry name" value="partition_RepA"/>
    <property type="match status" value="1"/>
</dbReference>
<dbReference type="Gene3D" id="3.40.50.300">
    <property type="entry name" value="P-loop containing nucleotide triphosphate hydrolases"/>
    <property type="match status" value="1"/>
</dbReference>